<evidence type="ECO:0000259" key="1">
    <source>
        <dbReference type="Pfam" id="PF23343"/>
    </source>
</evidence>
<dbReference type="InterPro" id="IPR056906">
    <property type="entry name" value="ORF2/G2P_dom"/>
</dbReference>
<proteinExistence type="predicted"/>
<evidence type="ECO:0000313" key="2">
    <source>
        <dbReference type="EMBL" id="DAD94855.1"/>
    </source>
</evidence>
<feature type="domain" description="Replication-associated protein ORF2/G2P" evidence="1">
    <location>
        <begin position="186"/>
        <end position="270"/>
    </location>
</feature>
<dbReference type="Pfam" id="PF23343">
    <property type="entry name" value="REP_ORF2-G2P"/>
    <property type="match status" value="1"/>
</dbReference>
<accession>A0A8S5NKH5</accession>
<organism evidence="2">
    <name type="scientific">Microviridae sp. ctnRH7</name>
    <dbReference type="NCBI Taxonomy" id="2826745"/>
    <lineage>
        <taxon>Viruses</taxon>
        <taxon>Monodnaviria</taxon>
        <taxon>Sangervirae</taxon>
        <taxon>Phixviricota</taxon>
        <taxon>Malgrandaviricetes</taxon>
        <taxon>Petitvirales</taxon>
        <taxon>Microviridae</taxon>
    </lineage>
</organism>
<sequence>MKYTPELLKAADHCQHRSFITNKYTGQRIAVDCGQCDYCIHKRAQKASMRVKTAGSAFEHCWFVTLTYDNEHIPLFNCEVYYSEYDDVLSDSGVVHGYEKHAYVPVSKFCATDPQRLQHIYFTQVQGTVPYNRETGLYEPVKNNWFVSTDSMRAFIHKTQSATPYGKDGDLSREYGNNLIPFLNYVDVQNYIKRLRRHLDRYTNEKISFYAVGEYGPVHFRPHFHLLLFFNSKEIANVLRECHNKSWKLGRSDIQCSNGGCASYVASYVNSLASAPSLYRSCRAFKPRSRASLGFFEKGETFDEGEDVYAQIEAKIDSVVNGRKYNFNGIVVKSTPPVSYIRSLLPRFSGARYDDAVAISRVISAVATAPKRIARFGIVDYDSKSILSIVRAYYKYITLNHILTDDDKIVLHNARCLTRFVNSSSDVDIKYFINKLYRLFLHVSKFLRNWHLPLIGDNLYPYAARINYIIKTGIEYEKKADYVRMCDSLRIQETCEFPLLRYFYVPASGCEKSIVKENEDGTFSDYTIRDVMAGIKPTVLYFDDPRKLLFSPALSRLVGSSFKASQPANYNDLCDDLQRCLYNRSATFCRNMIKHKKLNDANDIFNQMI</sequence>
<protein>
    <submittedName>
        <fullName evidence="2">Replication associated protein</fullName>
    </submittedName>
</protein>
<reference evidence="2" key="1">
    <citation type="journal article" date="2021" name="Proc. Natl. Acad. Sci. U.S.A.">
        <title>A Catalog of Tens of Thousands of Viruses from Human Metagenomes Reveals Hidden Associations with Chronic Diseases.</title>
        <authorList>
            <person name="Tisza M.J."/>
            <person name="Buck C.B."/>
        </authorList>
    </citation>
    <scope>NUCLEOTIDE SEQUENCE</scope>
    <source>
        <strain evidence="2">CtnRH7</strain>
    </source>
</reference>
<name>A0A8S5NKH5_9VIRU</name>
<dbReference type="EMBL" id="BK015183">
    <property type="protein sequence ID" value="DAD94855.1"/>
    <property type="molecule type" value="Genomic_DNA"/>
</dbReference>